<sequence>MERWFSSAVAKSRPVWLNFWGMPLCLWNSEFFMKVGRSIGESLLVDEGTLLRNKLDMGRMLVLIKFGKSCPNIVKVTNERRVFEISVEENHLPEPTSWIENHLDLKEVVGKAIVSFKAKRQSEYHMTVKGASDQSSLSNILNTKESGRVASWRIRI</sequence>
<reference evidence="1" key="1">
    <citation type="journal article" date="2022" name="Plant J.">
        <title>Strategies of tolerance reflected in two North American maple genomes.</title>
        <authorList>
            <person name="McEvoy S.L."/>
            <person name="Sezen U.U."/>
            <person name="Trouern-Trend A."/>
            <person name="McMahon S.M."/>
            <person name="Schaberg P.G."/>
            <person name="Yang J."/>
            <person name="Wegrzyn J.L."/>
            <person name="Swenson N.G."/>
        </authorList>
    </citation>
    <scope>NUCLEOTIDE SEQUENCE</scope>
    <source>
        <strain evidence="1">91603</strain>
    </source>
</reference>
<reference evidence="1" key="2">
    <citation type="submission" date="2023-02" db="EMBL/GenBank/DDBJ databases">
        <authorList>
            <person name="Swenson N.G."/>
            <person name="Wegrzyn J.L."/>
            <person name="Mcevoy S.L."/>
        </authorList>
    </citation>
    <scope>NUCLEOTIDE SEQUENCE</scope>
    <source>
        <strain evidence="1">91603</strain>
        <tissue evidence="1">Leaf</tissue>
    </source>
</reference>
<accession>A0AAD5IDL9</accession>
<organism evidence="1 2">
    <name type="scientific">Acer negundo</name>
    <name type="common">Box elder</name>
    <dbReference type="NCBI Taxonomy" id="4023"/>
    <lineage>
        <taxon>Eukaryota</taxon>
        <taxon>Viridiplantae</taxon>
        <taxon>Streptophyta</taxon>
        <taxon>Embryophyta</taxon>
        <taxon>Tracheophyta</taxon>
        <taxon>Spermatophyta</taxon>
        <taxon>Magnoliopsida</taxon>
        <taxon>eudicotyledons</taxon>
        <taxon>Gunneridae</taxon>
        <taxon>Pentapetalae</taxon>
        <taxon>rosids</taxon>
        <taxon>malvids</taxon>
        <taxon>Sapindales</taxon>
        <taxon>Sapindaceae</taxon>
        <taxon>Hippocastanoideae</taxon>
        <taxon>Acereae</taxon>
        <taxon>Acer</taxon>
    </lineage>
</organism>
<proteinExistence type="predicted"/>
<evidence type="ECO:0000313" key="1">
    <source>
        <dbReference type="EMBL" id="KAI9160416.1"/>
    </source>
</evidence>
<evidence type="ECO:0000313" key="2">
    <source>
        <dbReference type="Proteomes" id="UP001064489"/>
    </source>
</evidence>
<dbReference type="Proteomes" id="UP001064489">
    <property type="component" value="Chromosome 2"/>
</dbReference>
<name>A0AAD5IDL9_ACENE</name>
<dbReference type="AlphaFoldDB" id="A0AAD5IDL9"/>
<dbReference type="PANTHER" id="PTHR34427:SF5">
    <property type="entry name" value="DUF4283 DOMAIN-CONTAINING PROTEIN"/>
    <property type="match status" value="1"/>
</dbReference>
<evidence type="ECO:0008006" key="3">
    <source>
        <dbReference type="Google" id="ProtNLM"/>
    </source>
</evidence>
<keyword evidence="2" id="KW-1185">Reference proteome</keyword>
<protein>
    <recommendedName>
        <fullName evidence="3">DUF4283 domain-containing protein</fullName>
    </recommendedName>
</protein>
<comment type="caution">
    <text evidence="1">The sequence shown here is derived from an EMBL/GenBank/DDBJ whole genome shotgun (WGS) entry which is preliminary data.</text>
</comment>
<dbReference type="PANTHER" id="PTHR34427">
    <property type="entry name" value="DUF4283 DOMAIN PROTEIN"/>
    <property type="match status" value="1"/>
</dbReference>
<dbReference type="EMBL" id="JAJSOW010000106">
    <property type="protein sequence ID" value="KAI9160416.1"/>
    <property type="molecule type" value="Genomic_DNA"/>
</dbReference>
<gene>
    <name evidence="1" type="ORF">LWI28_007925</name>
</gene>